<dbReference type="EMBL" id="OU892288">
    <property type="protein sequence ID" value="CAG9762951.1"/>
    <property type="molecule type" value="Genomic_DNA"/>
</dbReference>
<gene>
    <name evidence="1" type="ORF">CEUTPL_LOCUS3622</name>
</gene>
<sequence length="236" mass="26755">MNDDTILFGRLQDAVNTNNIGITLLTASTQLFDGHLSEILTVSKKSLGVFSCEDKYYFADSHSCGPKGQPTTENGRACVIECDNLQELCRICVDVNFREDQAVQVQQQVSNPISATVPMQTSVMLPIDSVQPDVEDELEVSERLCYLNMRECDSSRKTVFLNTRKPEQRYEVLKFTEAGQAGSYCANERYEKRPMEHPDYNFNNMLFMELAMLFEPHYAKPPTIDEESIDTDAYAS</sequence>
<protein>
    <submittedName>
        <fullName evidence="1">Uncharacterized protein</fullName>
    </submittedName>
</protein>
<keyword evidence="2" id="KW-1185">Reference proteome</keyword>
<dbReference type="AlphaFoldDB" id="A0A9N9MFZ2"/>
<dbReference type="Gene3D" id="3.90.70.120">
    <property type="match status" value="1"/>
</dbReference>
<evidence type="ECO:0000313" key="1">
    <source>
        <dbReference type="EMBL" id="CAG9762951.1"/>
    </source>
</evidence>
<accession>A0A9N9MFZ2</accession>
<dbReference type="OrthoDB" id="6775057at2759"/>
<reference evidence="1" key="1">
    <citation type="submission" date="2022-01" db="EMBL/GenBank/DDBJ databases">
        <authorList>
            <person name="King R."/>
        </authorList>
    </citation>
    <scope>NUCLEOTIDE SEQUENCE</scope>
</reference>
<organism evidence="1 2">
    <name type="scientific">Ceutorhynchus assimilis</name>
    <name type="common">cabbage seed weevil</name>
    <dbReference type="NCBI Taxonomy" id="467358"/>
    <lineage>
        <taxon>Eukaryota</taxon>
        <taxon>Metazoa</taxon>
        <taxon>Ecdysozoa</taxon>
        <taxon>Arthropoda</taxon>
        <taxon>Hexapoda</taxon>
        <taxon>Insecta</taxon>
        <taxon>Pterygota</taxon>
        <taxon>Neoptera</taxon>
        <taxon>Endopterygota</taxon>
        <taxon>Coleoptera</taxon>
        <taxon>Polyphaga</taxon>
        <taxon>Cucujiformia</taxon>
        <taxon>Curculionidae</taxon>
        <taxon>Ceutorhynchinae</taxon>
        <taxon>Ceutorhynchus</taxon>
    </lineage>
</organism>
<proteinExistence type="predicted"/>
<name>A0A9N9MFZ2_9CUCU</name>
<dbReference type="Proteomes" id="UP001152799">
    <property type="component" value="Chromosome 12"/>
</dbReference>
<evidence type="ECO:0000313" key="2">
    <source>
        <dbReference type="Proteomes" id="UP001152799"/>
    </source>
</evidence>